<protein>
    <submittedName>
        <fullName evidence="2">Uncharacterized protein</fullName>
    </submittedName>
</protein>
<keyword evidence="3" id="KW-1185">Reference proteome</keyword>
<feature type="region of interest" description="Disordered" evidence="1">
    <location>
        <begin position="161"/>
        <end position="204"/>
    </location>
</feature>
<dbReference type="Proteomes" id="UP001066276">
    <property type="component" value="Chromosome 1_2"/>
</dbReference>
<evidence type="ECO:0000313" key="2">
    <source>
        <dbReference type="EMBL" id="KAJ1209904.1"/>
    </source>
</evidence>
<dbReference type="EMBL" id="JANPWB010000002">
    <property type="protein sequence ID" value="KAJ1209904.1"/>
    <property type="molecule type" value="Genomic_DNA"/>
</dbReference>
<sequence>MAASRARRNSMRFSAVEDVKMDGLLSQSVLQKELGFTADQVYYLFAFPGGAAIDTSNVQLVPHSVLQPKGTDKGDSLYVTPKVFSMLSQHTLETASSGTANAIDTQVTVSTMSSTDSCSEIEYACTALEQSSFSDSAAAGELVEWGKDDIFIEEEVEDAMDASTSLKRKEKDGDDTEETGFESNDSRDLYAQDERRNFQAVKGEDGFTPVIKRKTKKRNRKVD</sequence>
<feature type="compositionally biased region" description="Basic and acidic residues" evidence="1">
    <location>
        <begin position="184"/>
        <end position="204"/>
    </location>
</feature>
<name>A0AAV7WCW4_PLEWA</name>
<organism evidence="2 3">
    <name type="scientific">Pleurodeles waltl</name>
    <name type="common">Iberian ribbed newt</name>
    <dbReference type="NCBI Taxonomy" id="8319"/>
    <lineage>
        <taxon>Eukaryota</taxon>
        <taxon>Metazoa</taxon>
        <taxon>Chordata</taxon>
        <taxon>Craniata</taxon>
        <taxon>Vertebrata</taxon>
        <taxon>Euteleostomi</taxon>
        <taxon>Amphibia</taxon>
        <taxon>Batrachia</taxon>
        <taxon>Caudata</taxon>
        <taxon>Salamandroidea</taxon>
        <taxon>Salamandridae</taxon>
        <taxon>Pleurodelinae</taxon>
        <taxon>Pleurodeles</taxon>
    </lineage>
</organism>
<evidence type="ECO:0000313" key="3">
    <source>
        <dbReference type="Proteomes" id="UP001066276"/>
    </source>
</evidence>
<comment type="caution">
    <text evidence="2">The sequence shown here is derived from an EMBL/GenBank/DDBJ whole genome shotgun (WGS) entry which is preliminary data.</text>
</comment>
<evidence type="ECO:0000256" key="1">
    <source>
        <dbReference type="SAM" id="MobiDB-lite"/>
    </source>
</evidence>
<reference evidence="2" key="1">
    <citation type="journal article" date="2022" name="bioRxiv">
        <title>Sequencing and chromosome-scale assembly of the giantPleurodeles waltlgenome.</title>
        <authorList>
            <person name="Brown T."/>
            <person name="Elewa A."/>
            <person name="Iarovenko S."/>
            <person name="Subramanian E."/>
            <person name="Araus A.J."/>
            <person name="Petzold A."/>
            <person name="Susuki M."/>
            <person name="Suzuki K.-i.T."/>
            <person name="Hayashi T."/>
            <person name="Toyoda A."/>
            <person name="Oliveira C."/>
            <person name="Osipova E."/>
            <person name="Leigh N.D."/>
            <person name="Simon A."/>
            <person name="Yun M.H."/>
        </authorList>
    </citation>
    <scope>NUCLEOTIDE SEQUENCE</scope>
    <source>
        <strain evidence="2">20211129_DDA</strain>
        <tissue evidence="2">Liver</tissue>
    </source>
</reference>
<accession>A0AAV7WCW4</accession>
<proteinExistence type="predicted"/>
<dbReference type="AlphaFoldDB" id="A0AAV7WCW4"/>
<gene>
    <name evidence="2" type="ORF">NDU88_005275</name>
</gene>